<dbReference type="EMBL" id="FXXP01000001">
    <property type="protein sequence ID" value="SMX26582.1"/>
    <property type="molecule type" value="Genomic_DNA"/>
</dbReference>
<accession>A0A238J9E6</accession>
<dbReference type="InterPro" id="IPR029052">
    <property type="entry name" value="Metallo-depent_PP-like"/>
</dbReference>
<dbReference type="OrthoDB" id="5380073at2"/>
<dbReference type="Gene3D" id="3.60.21.10">
    <property type="match status" value="1"/>
</dbReference>
<dbReference type="AlphaFoldDB" id="A0A238J9E6"/>
<organism evidence="1 2">
    <name type="scientific">Pelagimonas phthalicica</name>
    <dbReference type="NCBI Taxonomy" id="1037362"/>
    <lineage>
        <taxon>Bacteria</taxon>
        <taxon>Pseudomonadati</taxon>
        <taxon>Pseudomonadota</taxon>
        <taxon>Alphaproteobacteria</taxon>
        <taxon>Rhodobacterales</taxon>
        <taxon>Roseobacteraceae</taxon>
        <taxon>Pelagimonas</taxon>
    </lineage>
</organism>
<dbReference type="SUPFAM" id="SSF56300">
    <property type="entry name" value="Metallo-dependent phosphatases"/>
    <property type="match status" value="1"/>
</dbReference>
<name>A0A238J9E6_9RHOB</name>
<proteinExistence type="predicted"/>
<sequence length="184" mass="21200">MAIWYSADLHFGHNRIIEFCNRPFGSVAEMNAQIIGNFQNLISPEDDLWILGDLAFAKSDDESQLSAWFHALPGRKRLIIGNHDDEAIVSLPWHTVEYMAEIEDSGQMLTLCHYPMITWNRARRGALQLFGHVHDQWKGSRNSINVGVDQWDFKPVRIENIQRRASKLPPNKHWGDVEHGSELE</sequence>
<evidence type="ECO:0000313" key="1">
    <source>
        <dbReference type="EMBL" id="SMX26582.1"/>
    </source>
</evidence>
<evidence type="ECO:0008006" key="3">
    <source>
        <dbReference type="Google" id="ProtNLM"/>
    </source>
</evidence>
<gene>
    <name evidence="1" type="ORF">TRP8649_00666</name>
</gene>
<protein>
    <recommendedName>
        <fullName evidence="3">Calcineurin-like phosphoesterase superfamily protein</fullName>
    </recommendedName>
</protein>
<evidence type="ECO:0000313" key="2">
    <source>
        <dbReference type="Proteomes" id="UP000225972"/>
    </source>
</evidence>
<keyword evidence="2" id="KW-1185">Reference proteome</keyword>
<dbReference type="RefSeq" id="WP_099242510.1">
    <property type="nucleotide sequence ID" value="NZ_FXXP01000001.1"/>
</dbReference>
<reference evidence="2" key="1">
    <citation type="submission" date="2017-05" db="EMBL/GenBank/DDBJ databases">
        <authorList>
            <person name="Rodrigo-Torres L."/>
            <person name="Arahal R. D."/>
            <person name="Lucena T."/>
        </authorList>
    </citation>
    <scope>NUCLEOTIDE SEQUENCE [LARGE SCALE GENOMIC DNA]</scope>
    <source>
        <strain evidence="2">CECT 8649</strain>
    </source>
</reference>
<dbReference type="Proteomes" id="UP000225972">
    <property type="component" value="Unassembled WGS sequence"/>
</dbReference>